<feature type="non-terminal residue" evidence="3">
    <location>
        <position position="1"/>
    </location>
</feature>
<protein>
    <submittedName>
        <fullName evidence="3">Uncharacterized protein</fullName>
    </submittedName>
</protein>
<feature type="region of interest" description="Disordered" evidence="1">
    <location>
        <begin position="86"/>
        <end position="112"/>
    </location>
</feature>
<dbReference type="EMBL" id="NIVC01001652">
    <property type="protein sequence ID" value="PAA65449.1"/>
    <property type="molecule type" value="Genomic_DNA"/>
</dbReference>
<feature type="compositionally biased region" description="Low complexity" evidence="1">
    <location>
        <begin position="95"/>
        <end position="112"/>
    </location>
</feature>
<dbReference type="AlphaFoldDB" id="A0A267EX66"/>
<reference evidence="3 4" key="1">
    <citation type="submission" date="2017-06" db="EMBL/GenBank/DDBJ databases">
        <title>A platform for efficient transgenesis in Macrostomum lignano, a flatworm model organism for stem cell research.</title>
        <authorList>
            <person name="Berezikov E."/>
        </authorList>
    </citation>
    <scope>NUCLEOTIDE SEQUENCE [LARGE SCALE GENOMIC DNA]</scope>
    <source>
        <strain evidence="3">DV1</strain>
        <tissue evidence="3">Whole organism</tissue>
    </source>
</reference>
<dbReference type="Proteomes" id="UP000215902">
    <property type="component" value="Unassembled WGS sequence"/>
</dbReference>
<accession>A0A267EX66</accession>
<name>A0A267EX66_9PLAT</name>
<feature type="transmembrane region" description="Helical" evidence="2">
    <location>
        <begin position="124"/>
        <end position="144"/>
    </location>
</feature>
<organism evidence="3 4">
    <name type="scientific">Macrostomum lignano</name>
    <dbReference type="NCBI Taxonomy" id="282301"/>
    <lineage>
        <taxon>Eukaryota</taxon>
        <taxon>Metazoa</taxon>
        <taxon>Spiralia</taxon>
        <taxon>Lophotrochozoa</taxon>
        <taxon>Platyhelminthes</taxon>
        <taxon>Rhabditophora</taxon>
        <taxon>Macrostomorpha</taxon>
        <taxon>Macrostomida</taxon>
        <taxon>Macrostomidae</taxon>
        <taxon>Macrostomum</taxon>
    </lineage>
</organism>
<feature type="region of interest" description="Disordered" evidence="1">
    <location>
        <begin position="209"/>
        <end position="231"/>
    </location>
</feature>
<evidence type="ECO:0000313" key="4">
    <source>
        <dbReference type="Proteomes" id="UP000215902"/>
    </source>
</evidence>
<evidence type="ECO:0000313" key="3">
    <source>
        <dbReference type="EMBL" id="PAA65449.1"/>
    </source>
</evidence>
<comment type="caution">
    <text evidence="3">The sequence shown here is derived from an EMBL/GenBank/DDBJ whole genome shotgun (WGS) entry which is preliminary data.</text>
</comment>
<evidence type="ECO:0000256" key="1">
    <source>
        <dbReference type="SAM" id="MobiDB-lite"/>
    </source>
</evidence>
<proteinExistence type="predicted"/>
<sequence>SRTMIFMYKIDKAAAISLSIQFTLLLAAQANNRNCSKPDEYFDPGQQMCLRCPLPSSEILIHLHYLSTCRDHPVCCVANTTSGSAAVPSWKPPHSSSSSSSSSCSSGTTTLSSPLQAQGMSTSWMVFGAAAPVLAIALIMLGVWKFSHKSQELPHGFRTGAEVGNATGEEDGNAAEITGAPGSVTGSGSPEGRDGEARLQLLSTALENRNPSVNADGDEGTAATGTYEFVP</sequence>
<gene>
    <name evidence="3" type="ORF">BOX15_Mlig031201g2</name>
</gene>
<feature type="region of interest" description="Disordered" evidence="1">
    <location>
        <begin position="158"/>
        <end position="195"/>
    </location>
</feature>
<keyword evidence="2" id="KW-0812">Transmembrane</keyword>
<evidence type="ECO:0000256" key="2">
    <source>
        <dbReference type="SAM" id="Phobius"/>
    </source>
</evidence>
<keyword evidence="4" id="KW-1185">Reference proteome</keyword>
<keyword evidence="2" id="KW-1133">Transmembrane helix</keyword>
<keyword evidence="2" id="KW-0472">Membrane</keyword>